<dbReference type="EMBL" id="CABR01000055">
    <property type="protein sequence ID" value="CBI09851.1"/>
    <property type="molecule type" value="Genomic_DNA"/>
</dbReference>
<sequence>MQYHRPSVDERKPLVGSKASRLPCSKYQTLDHSGIGRLMRGLFMTLMSSEANMLSLHVITLINKLFRSQETFVW</sequence>
<evidence type="ECO:0000313" key="1">
    <source>
        <dbReference type="EMBL" id="CBI09851.1"/>
    </source>
</evidence>
<organism evidence="1">
    <name type="scientific">mine drainage metagenome</name>
    <dbReference type="NCBI Taxonomy" id="410659"/>
    <lineage>
        <taxon>unclassified sequences</taxon>
        <taxon>metagenomes</taxon>
        <taxon>ecological metagenomes</taxon>
    </lineage>
</organism>
<dbReference type="AlphaFoldDB" id="E6QRH9"/>
<comment type="caution">
    <text evidence="1">The sequence shown here is derived from an EMBL/GenBank/DDBJ whole genome shotgun (WGS) entry which is preliminary data.</text>
</comment>
<proteinExistence type="predicted"/>
<gene>
    <name evidence="1" type="ORF">CARN7_0597</name>
</gene>
<name>E6QRH9_9ZZZZ</name>
<accession>E6QRH9</accession>
<protein>
    <submittedName>
        <fullName evidence="1">Uncharacterized protein</fullName>
    </submittedName>
</protein>
<reference evidence="1" key="1">
    <citation type="submission" date="2009-10" db="EMBL/GenBank/DDBJ databases">
        <title>Diversity of trophic interactions inside an arsenic-rich microbial ecosystem.</title>
        <authorList>
            <person name="Bertin P.N."/>
            <person name="Heinrich-Salmeron A."/>
            <person name="Pelletier E."/>
            <person name="Goulhen-Chollet F."/>
            <person name="Arsene-Ploetze F."/>
            <person name="Gallien S."/>
            <person name="Calteau A."/>
            <person name="Vallenet D."/>
            <person name="Casiot C."/>
            <person name="Chane-Woon-Ming B."/>
            <person name="Giloteaux L."/>
            <person name="Barakat M."/>
            <person name="Bonnefoy V."/>
            <person name="Bruneel O."/>
            <person name="Chandler M."/>
            <person name="Cleiss J."/>
            <person name="Duran R."/>
            <person name="Elbaz-Poulichet F."/>
            <person name="Fonknechten N."/>
            <person name="Lauga B."/>
            <person name="Mornico D."/>
            <person name="Ortet P."/>
            <person name="Schaeffer C."/>
            <person name="Siguier P."/>
            <person name="Alexander Thil Smith A."/>
            <person name="Van Dorsselaer A."/>
            <person name="Weissenbach J."/>
            <person name="Medigue C."/>
            <person name="Le Paslier D."/>
        </authorList>
    </citation>
    <scope>NUCLEOTIDE SEQUENCE</scope>
</reference>